<dbReference type="KEGG" id="lug:FPZ22_00735"/>
<dbReference type="InterPro" id="IPR003594">
    <property type="entry name" value="HATPase_dom"/>
</dbReference>
<evidence type="ECO:0000256" key="3">
    <source>
        <dbReference type="ARBA" id="ARBA00012438"/>
    </source>
</evidence>
<dbReference type="SUPFAM" id="SSF55874">
    <property type="entry name" value="ATPase domain of HSP90 chaperone/DNA topoisomerase II/histidine kinase"/>
    <property type="match status" value="1"/>
</dbReference>
<dbReference type="Proteomes" id="UP000316584">
    <property type="component" value="Chromosome"/>
</dbReference>
<dbReference type="InterPro" id="IPR036097">
    <property type="entry name" value="HisK_dim/P_sf"/>
</dbReference>
<evidence type="ECO:0000256" key="1">
    <source>
        <dbReference type="ARBA" id="ARBA00000085"/>
    </source>
</evidence>
<evidence type="ECO:0000256" key="7">
    <source>
        <dbReference type="ARBA" id="ARBA00022777"/>
    </source>
</evidence>
<reference evidence="14 15" key="1">
    <citation type="submission" date="2019-07" db="EMBL/GenBank/DDBJ databases">
        <title>Full genome sequence of Luteimonas sp. Gr-4.</title>
        <authorList>
            <person name="Im W.-T."/>
        </authorList>
    </citation>
    <scope>NUCLEOTIDE SEQUENCE [LARGE SCALE GENOMIC DNA]</scope>
    <source>
        <strain evidence="14 15">Gr-4</strain>
    </source>
</reference>
<sequence>MPRVRTVSLRQRVILGVAAALALALGGLFLALDLAVDREIYRRFDVGLSSRANAIAVYLGAQVEGANPIERWMPEFREEGHTDFFQAWDAHGNVVARSRSAQTSDLPRPAASAAAGTTWFDLPLPDGHAGRAIVRRYPLEPGDPRIALDLVVAEEREQLDALERRLHLMLAVAIALALGMAVLLAASGASLGLRPLDQLVGRIATMRLREPRDRLDDGSLPRELAPVARRFDEVIDVLLGNLARERRFAQDLAHELRTPVAELRAITETSLMQEDPAHLRQSLEDLSQLGAEMDRTVAGLLALARHEAGLTVAQPEPLDLAGLVRAACARTAGRQAERGLECILRPPIEAWVSADGAMSARLLAILVDNTVEHAPTGSAIEVGLATAPLRLVIANAAPGLTPAMLPELGRRFFRADAVDADDRGGGAHAGLGLALAHALAAAQALSLEFRLEDGRLSVEVAGWRGLDEATA</sequence>
<feature type="transmembrane region" description="Helical" evidence="12">
    <location>
        <begin position="12"/>
        <end position="36"/>
    </location>
</feature>
<dbReference type="PANTHER" id="PTHR45436:SF15">
    <property type="entry name" value="SENSOR HISTIDINE KINASE CUSS"/>
    <property type="match status" value="1"/>
</dbReference>
<dbReference type="AlphaFoldDB" id="A0A518N137"/>
<name>A0A518N137_9GAMM</name>
<feature type="transmembrane region" description="Helical" evidence="12">
    <location>
        <begin position="166"/>
        <end position="186"/>
    </location>
</feature>
<dbReference type="RefSeq" id="WP_144889382.1">
    <property type="nucleotide sequence ID" value="NZ_CP042218.1"/>
</dbReference>
<dbReference type="SMART" id="SM00387">
    <property type="entry name" value="HATPase_c"/>
    <property type="match status" value="1"/>
</dbReference>
<dbReference type="PROSITE" id="PS50109">
    <property type="entry name" value="HIS_KIN"/>
    <property type="match status" value="1"/>
</dbReference>
<evidence type="ECO:0000256" key="5">
    <source>
        <dbReference type="ARBA" id="ARBA00022679"/>
    </source>
</evidence>
<keyword evidence="4" id="KW-0597">Phosphoprotein</keyword>
<evidence type="ECO:0000313" key="15">
    <source>
        <dbReference type="Proteomes" id="UP000316584"/>
    </source>
</evidence>
<evidence type="ECO:0000256" key="11">
    <source>
        <dbReference type="SAM" id="Coils"/>
    </source>
</evidence>
<dbReference type="CDD" id="cd00082">
    <property type="entry name" value="HisKA"/>
    <property type="match status" value="1"/>
</dbReference>
<evidence type="ECO:0000256" key="4">
    <source>
        <dbReference type="ARBA" id="ARBA00022553"/>
    </source>
</evidence>
<gene>
    <name evidence="14" type="ORF">FPZ22_00735</name>
</gene>
<dbReference type="PANTHER" id="PTHR45436">
    <property type="entry name" value="SENSOR HISTIDINE KINASE YKOH"/>
    <property type="match status" value="1"/>
</dbReference>
<evidence type="ECO:0000256" key="8">
    <source>
        <dbReference type="ARBA" id="ARBA00022989"/>
    </source>
</evidence>
<evidence type="ECO:0000256" key="10">
    <source>
        <dbReference type="ARBA" id="ARBA00023136"/>
    </source>
</evidence>
<dbReference type="Pfam" id="PF00512">
    <property type="entry name" value="HisKA"/>
    <property type="match status" value="1"/>
</dbReference>
<dbReference type="InterPro" id="IPR036890">
    <property type="entry name" value="HATPase_C_sf"/>
</dbReference>
<dbReference type="EC" id="2.7.13.3" evidence="3"/>
<keyword evidence="6 12" id="KW-0812">Transmembrane</keyword>
<keyword evidence="5" id="KW-0808">Transferase</keyword>
<comment type="subcellular location">
    <subcellularLocation>
        <location evidence="2">Membrane</location>
        <topology evidence="2">Multi-pass membrane protein</topology>
    </subcellularLocation>
</comment>
<dbReference type="OrthoDB" id="9809766at2"/>
<proteinExistence type="predicted"/>
<dbReference type="InterPro" id="IPR050428">
    <property type="entry name" value="TCS_sensor_his_kinase"/>
</dbReference>
<protein>
    <recommendedName>
        <fullName evidence="3">histidine kinase</fullName>
        <ecNumber evidence="3">2.7.13.3</ecNumber>
    </recommendedName>
</protein>
<evidence type="ECO:0000256" key="9">
    <source>
        <dbReference type="ARBA" id="ARBA00023012"/>
    </source>
</evidence>
<comment type="catalytic activity">
    <reaction evidence="1">
        <text>ATP + protein L-histidine = ADP + protein N-phospho-L-histidine.</text>
        <dbReference type="EC" id="2.7.13.3"/>
    </reaction>
</comment>
<dbReference type="Gene3D" id="3.30.565.10">
    <property type="entry name" value="Histidine kinase-like ATPase, C-terminal domain"/>
    <property type="match status" value="1"/>
</dbReference>
<dbReference type="Pfam" id="PF02518">
    <property type="entry name" value="HATPase_c"/>
    <property type="match status" value="1"/>
</dbReference>
<dbReference type="EMBL" id="CP042218">
    <property type="protein sequence ID" value="QDW65609.1"/>
    <property type="molecule type" value="Genomic_DNA"/>
</dbReference>
<dbReference type="GO" id="GO:0000155">
    <property type="term" value="F:phosphorelay sensor kinase activity"/>
    <property type="evidence" value="ECO:0007669"/>
    <property type="project" value="InterPro"/>
</dbReference>
<evidence type="ECO:0000256" key="12">
    <source>
        <dbReference type="SAM" id="Phobius"/>
    </source>
</evidence>
<keyword evidence="10 12" id="KW-0472">Membrane</keyword>
<keyword evidence="8 12" id="KW-1133">Transmembrane helix</keyword>
<dbReference type="InterPro" id="IPR003661">
    <property type="entry name" value="HisK_dim/P_dom"/>
</dbReference>
<organism evidence="14 15">
    <name type="scientific">Luteimonas granuli</name>
    <dbReference type="NCBI Taxonomy" id="1176533"/>
    <lineage>
        <taxon>Bacteria</taxon>
        <taxon>Pseudomonadati</taxon>
        <taxon>Pseudomonadota</taxon>
        <taxon>Gammaproteobacteria</taxon>
        <taxon>Lysobacterales</taxon>
        <taxon>Lysobacteraceae</taxon>
        <taxon>Luteimonas</taxon>
    </lineage>
</organism>
<evidence type="ECO:0000256" key="6">
    <source>
        <dbReference type="ARBA" id="ARBA00022692"/>
    </source>
</evidence>
<keyword evidence="15" id="KW-1185">Reference proteome</keyword>
<evidence type="ECO:0000259" key="13">
    <source>
        <dbReference type="PROSITE" id="PS50109"/>
    </source>
</evidence>
<dbReference type="GO" id="GO:0005886">
    <property type="term" value="C:plasma membrane"/>
    <property type="evidence" value="ECO:0007669"/>
    <property type="project" value="TreeGrafter"/>
</dbReference>
<keyword evidence="11" id="KW-0175">Coiled coil</keyword>
<keyword evidence="7 14" id="KW-0418">Kinase</keyword>
<feature type="domain" description="Histidine kinase" evidence="13">
    <location>
        <begin position="251"/>
        <end position="471"/>
    </location>
</feature>
<dbReference type="SUPFAM" id="SSF47384">
    <property type="entry name" value="Homodimeric domain of signal transducing histidine kinase"/>
    <property type="match status" value="1"/>
</dbReference>
<dbReference type="InterPro" id="IPR005467">
    <property type="entry name" value="His_kinase_dom"/>
</dbReference>
<accession>A0A518N137</accession>
<evidence type="ECO:0000313" key="14">
    <source>
        <dbReference type="EMBL" id="QDW65609.1"/>
    </source>
</evidence>
<dbReference type="Gene3D" id="1.10.287.130">
    <property type="match status" value="1"/>
</dbReference>
<dbReference type="SMART" id="SM00388">
    <property type="entry name" value="HisKA"/>
    <property type="match status" value="1"/>
</dbReference>
<keyword evidence="9" id="KW-0902">Two-component regulatory system</keyword>
<evidence type="ECO:0000256" key="2">
    <source>
        <dbReference type="ARBA" id="ARBA00004141"/>
    </source>
</evidence>
<feature type="coiled-coil region" evidence="11">
    <location>
        <begin position="145"/>
        <end position="172"/>
    </location>
</feature>